<dbReference type="HOGENOM" id="CLU_1092401_0_0_2"/>
<evidence type="ECO:0000313" key="1">
    <source>
        <dbReference type="EMBL" id="CCC40414.1"/>
    </source>
</evidence>
<organism evidence="1 2">
    <name type="scientific">Haloquadratum walsbyi (strain DSM 16854 / JCM 12705 / C23)</name>
    <dbReference type="NCBI Taxonomy" id="768065"/>
    <lineage>
        <taxon>Archaea</taxon>
        <taxon>Methanobacteriati</taxon>
        <taxon>Methanobacteriota</taxon>
        <taxon>Stenosarchaea group</taxon>
        <taxon>Halobacteria</taxon>
        <taxon>Halobacteriales</taxon>
        <taxon>Haloferacaceae</taxon>
        <taxon>Haloquadratum</taxon>
    </lineage>
</organism>
<dbReference type="EMBL" id="FR746099">
    <property type="protein sequence ID" value="CCC40414.1"/>
    <property type="molecule type" value="Genomic_DNA"/>
</dbReference>
<dbReference type="GeneID" id="12447297"/>
<name>G0LKX4_HALWC</name>
<dbReference type="OrthoDB" id="254587at2157"/>
<evidence type="ECO:0000313" key="2">
    <source>
        <dbReference type="Proteomes" id="UP000007954"/>
    </source>
</evidence>
<dbReference type="Proteomes" id="UP000007954">
    <property type="component" value="Chromosome"/>
</dbReference>
<gene>
    <name evidence="1" type="ordered locus">Hqrw_2575</name>
</gene>
<protein>
    <submittedName>
        <fullName evidence="1">Uncharacterized protein</fullName>
    </submittedName>
</protein>
<dbReference type="RefSeq" id="WP_011571578.1">
    <property type="nucleotide sequence ID" value="NC_017459.1"/>
</dbReference>
<accession>G0LKX4</accession>
<dbReference type="AlphaFoldDB" id="G0LKX4"/>
<dbReference type="KEGG" id="hwc:Hqrw_2575"/>
<reference evidence="1 2" key="1">
    <citation type="journal article" date="2011" name="PLoS ONE">
        <title>Haloquadratum walsbyi: limited diversity in a global pond.</title>
        <authorList>
            <person name="Dyall-Smith M."/>
            <person name="Pfeiffer F."/>
            <person name="Klee K."/>
            <person name="Palm P."/>
            <person name="Gross K."/>
            <person name="Schuster S.C."/>
            <person name="Rampp M."/>
            <person name="Oesterhelt D."/>
        </authorList>
    </citation>
    <scope>NUCLEOTIDE SEQUENCE [LARGE SCALE GENOMIC DNA]</scope>
    <source>
        <strain evidence="2">DSM 16854 / JCM 12705 / C23</strain>
    </source>
</reference>
<proteinExistence type="predicted"/>
<sequence>MAGPSPAELQRAVNQFPAPPDTERFAEADALLNGTYSAIADAWYDTLTEYVEAYEAGTCLRENVLEHVESIPSFHLSDGAAPLRERKERLVHAAEKSEAVAAVSQWYHRVRSLLEDTPQELTFFERMLHDFGYALAHGLFLGARTPEAVARRLRVAYQAVGVRIDETMRDGGAERTRFTCPYRDIRSEQCGDRWVCHEKLDRVDDGYVTYLGERGIDYQRPRACNNATQCHSTVARESPERKWPHMPPTTVATTMDIETPLLS</sequence>